<evidence type="ECO:0000256" key="3">
    <source>
        <dbReference type="ARBA" id="ARBA00006351"/>
    </source>
</evidence>
<feature type="region of interest" description="Disordered" evidence="21">
    <location>
        <begin position="30"/>
        <end position="53"/>
    </location>
</feature>
<dbReference type="Gene3D" id="2.60.120.430">
    <property type="entry name" value="Galactose-binding lectin"/>
    <property type="match status" value="1"/>
</dbReference>
<feature type="domain" description="Protein kinase" evidence="22">
    <location>
        <begin position="1579"/>
        <end position="1861"/>
    </location>
</feature>
<dbReference type="Gene3D" id="3.90.550.10">
    <property type="entry name" value="Spore Coat Polysaccharide Biosynthesis Protein SpsA, Chain A"/>
    <property type="match status" value="1"/>
</dbReference>
<keyword evidence="15 20" id="KW-0067">ATP-binding</keyword>
<evidence type="ECO:0000256" key="1">
    <source>
        <dbReference type="ARBA" id="ARBA00004251"/>
    </source>
</evidence>
<organism evidence="23 24">
    <name type="scientific">Phtheirospermum japonicum</name>
    <dbReference type="NCBI Taxonomy" id="374723"/>
    <lineage>
        <taxon>Eukaryota</taxon>
        <taxon>Viridiplantae</taxon>
        <taxon>Streptophyta</taxon>
        <taxon>Embryophyta</taxon>
        <taxon>Tracheophyta</taxon>
        <taxon>Spermatophyta</taxon>
        <taxon>Magnoliopsida</taxon>
        <taxon>eudicotyledons</taxon>
        <taxon>Gunneridae</taxon>
        <taxon>Pentapetalae</taxon>
        <taxon>asterids</taxon>
        <taxon>lamiids</taxon>
        <taxon>Lamiales</taxon>
        <taxon>Orobanchaceae</taxon>
        <taxon>Orobanchaceae incertae sedis</taxon>
        <taxon>Phtheirospermum</taxon>
    </lineage>
</organism>
<dbReference type="InterPro" id="IPR000719">
    <property type="entry name" value="Prot_kinase_dom"/>
</dbReference>
<feature type="binding site" evidence="20">
    <location>
        <position position="1142"/>
    </location>
    <ligand>
        <name>ATP</name>
        <dbReference type="ChEBI" id="CHEBI:30616"/>
    </ligand>
</feature>
<evidence type="ECO:0000256" key="15">
    <source>
        <dbReference type="ARBA" id="ARBA00022840"/>
    </source>
</evidence>
<evidence type="ECO:0000256" key="6">
    <source>
        <dbReference type="ARBA" id="ARBA00012513"/>
    </source>
</evidence>
<dbReference type="GO" id="GO:0005524">
    <property type="term" value="F:ATP binding"/>
    <property type="evidence" value="ECO:0007669"/>
    <property type="project" value="UniProtKB-UniRule"/>
</dbReference>
<keyword evidence="9" id="KW-0328">Glycosyltransferase</keyword>
<keyword evidence="18" id="KW-0675">Receptor</keyword>
<evidence type="ECO:0000256" key="17">
    <source>
        <dbReference type="ARBA" id="ARBA00023136"/>
    </source>
</evidence>
<dbReference type="GO" id="GO:0045489">
    <property type="term" value="P:pectin biosynthetic process"/>
    <property type="evidence" value="ECO:0007669"/>
    <property type="project" value="UniProtKB-UniPathway"/>
</dbReference>
<evidence type="ECO:0000256" key="8">
    <source>
        <dbReference type="ARBA" id="ARBA00022527"/>
    </source>
</evidence>
<evidence type="ECO:0000256" key="16">
    <source>
        <dbReference type="ARBA" id="ARBA00022989"/>
    </source>
</evidence>
<dbReference type="Pfam" id="PF00069">
    <property type="entry name" value="Pkinase"/>
    <property type="match status" value="1"/>
</dbReference>
<keyword evidence="8" id="KW-0723">Serine/threonine-protein kinase</keyword>
<dbReference type="Pfam" id="PF01501">
    <property type="entry name" value="Glyco_transf_8"/>
    <property type="match status" value="1"/>
</dbReference>
<dbReference type="CDD" id="cd06429">
    <property type="entry name" value="GT8_like_1"/>
    <property type="match status" value="1"/>
</dbReference>
<dbReference type="PROSITE" id="PS50011">
    <property type="entry name" value="PROTEIN_KINASE_DOM"/>
    <property type="match status" value="2"/>
</dbReference>
<feature type="region of interest" description="Disordered" evidence="21">
    <location>
        <begin position="1416"/>
        <end position="1447"/>
    </location>
</feature>
<dbReference type="FunFam" id="3.30.200.20:FF:000228">
    <property type="entry name" value="Serine/threonine-protein kinase BIK1"/>
    <property type="match status" value="1"/>
</dbReference>
<dbReference type="InterPro" id="IPR029044">
    <property type="entry name" value="Nucleotide-diphossugar_trans"/>
</dbReference>
<feature type="compositionally biased region" description="Polar residues" evidence="21">
    <location>
        <begin position="37"/>
        <end position="50"/>
    </location>
</feature>
<dbReference type="PROSITE" id="PS00108">
    <property type="entry name" value="PROTEIN_KINASE_ST"/>
    <property type="match status" value="2"/>
</dbReference>
<feature type="binding site" evidence="20">
    <location>
        <position position="1615"/>
    </location>
    <ligand>
        <name>ATP</name>
        <dbReference type="ChEBI" id="CHEBI:30616"/>
    </ligand>
</feature>
<comment type="caution">
    <text evidence="23">The sequence shown here is derived from an EMBL/GenBank/DDBJ whole genome shotgun (WGS) entry which is preliminary data.</text>
</comment>
<dbReference type="Proteomes" id="UP000653305">
    <property type="component" value="Unassembled WGS sequence"/>
</dbReference>
<evidence type="ECO:0000256" key="20">
    <source>
        <dbReference type="PROSITE-ProRule" id="PRU10141"/>
    </source>
</evidence>
<evidence type="ECO:0000256" key="11">
    <source>
        <dbReference type="ARBA" id="ARBA00022692"/>
    </source>
</evidence>
<dbReference type="OrthoDB" id="1720310at2759"/>
<evidence type="ECO:0000256" key="10">
    <source>
        <dbReference type="ARBA" id="ARBA00022679"/>
    </source>
</evidence>
<evidence type="ECO:0000256" key="4">
    <source>
        <dbReference type="ARBA" id="ARBA00008536"/>
    </source>
</evidence>
<keyword evidence="7" id="KW-1003">Cell membrane</keyword>
<protein>
    <recommendedName>
        <fullName evidence="6">non-specific serine/threonine protein kinase</fullName>
        <ecNumber evidence="6">2.7.11.1</ecNumber>
    </recommendedName>
</protein>
<dbReference type="InterPro" id="IPR017441">
    <property type="entry name" value="Protein_kinase_ATP_BS"/>
</dbReference>
<dbReference type="PROSITE" id="PS00107">
    <property type="entry name" value="PROTEIN_KINASE_ATP"/>
    <property type="match status" value="2"/>
</dbReference>
<dbReference type="InterPro" id="IPR029993">
    <property type="entry name" value="GAUT"/>
</dbReference>
<evidence type="ECO:0000313" key="24">
    <source>
        <dbReference type="Proteomes" id="UP000653305"/>
    </source>
</evidence>
<dbReference type="SUPFAM" id="SSF56112">
    <property type="entry name" value="Protein kinase-like (PK-like)"/>
    <property type="match status" value="2"/>
</dbReference>
<evidence type="ECO:0000256" key="12">
    <source>
        <dbReference type="ARBA" id="ARBA00022729"/>
    </source>
</evidence>
<evidence type="ECO:0000256" key="21">
    <source>
        <dbReference type="SAM" id="MobiDB-lite"/>
    </source>
</evidence>
<dbReference type="InterPro" id="IPR008271">
    <property type="entry name" value="Ser/Thr_kinase_AS"/>
</dbReference>
<feature type="domain" description="Protein kinase" evidence="22">
    <location>
        <begin position="1113"/>
        <end position="1389"/>
    </location>
</feature>
<dbReference type="SUPFAM" id="SSF53448">
    <property type="entry name" value="Nucleotide-diphospho-sugar transferases"/>
    <property type="match status" value="1"/>
</dbReference>
<dbReference type="Gene3D" id="1.10.510.10">
    <property type="entry name" value="Transferase(Phosphotransferase) domain 1"/>
    <property type="match status" value="2"/>
</dbReference>
<comment type="similarity">
    <text evidence="4">In the N-terminal section; belongs to the leguminous lectin family.</text>
</comment>
<dbReference type="EC" id="2.7.11.1" evidence="6"/>
<accession>A0A830CMI2</accession>
<dbReference type="UniPathway" id="UPA00845"/>
<evidence type="ECO:0000313" key="23">
    <source>
        <dbReference type="EMBL" id="GFQ01848.1"/>
    </source>
</evidence>
<dbReference type="InterPro" id="IPR001245">
    <property type="entry name" value="Ser-Thr/Tyr_kinase_cat_dom"/>
</dbReference>
<dbReference type="FunFam" id="1.10.510.10:FF:000240">
    <property type="entry name" value="Lectin-domain containing receptor kinase A4.3"/>
    <property type="match status" value="1"/>
</dbReference>
<evidence type="ECO:0000256" key="2">
    <source>
        <dbReference type="ARBA" id="ARBA00004877"/>
    </source>
</evidence>
<keyword evidence="17" id="KW-0472">Membrane</keyword>
<keyword evidence="16" id="KW-1133">Transmembrane helix</keyword>
<keyword evidence="24" id="KW-1185">Reference proteome</keyword>
<dbReference type="PANTHER" id="PTHR32116:SF76">
    <property type="entry name" value="GALACTURONOSYLTRANSFERASE 3-RELATED"/>
    <property type="match status" value="1"/>
</dbReference>
<keyword evidence="14" id="KW-0418">Kinase</keyword>
<proteinExistence type="inferred from homology"/>
<keyword evidence="10 23" id="KW-0808">Transferase</keyword>
<evidence type="ECO:0000256" key="19">
    <source>
        <dbReference type="ARBA" id="ARBA00023180"/>
    </source>
</evidence>
<comment type="similarity">
    <text evidence="3">Belongs to the glycosyltransferase 8 family.</text>
</comment>
<keyword evidence="19" id="KW-0325">Glycoprotein</keyword>
<evidence type="ECO:0000256" key="7">
    <source>
        <dbReference type="ARBA" id="ARBA00022475"/>
    </source>
</evidence>
<evidence type="ECO:0000256" key="5">
    <source>
        <dbReference type="ARBA" id="ARBA00010217"/>
    </source>
</evidence>
<evidence type="ECO:0000256" key="9">
    <source>
        <dbReference type="ARBA" id="ARBA00022676"/>
    </source>
</evidence>
<dbReference type="CDD" id="cd14066">
    <property type="entry name" value="STKc_IRAK"/>
    <property type="match status" value="2"/>
</dbReference>
<dbReference type="InterPro" id="IPR002495">
    <property type="entry name" value="Glyco_trans_8"/>
</dbReference>
<dbReference type="EMBL" id="BMAC01000713">
    <property type="protein sequence ID" value="GFQ01848.1"/>
    <property type="molecule type" value="Genomic_DNA"/>
</dbReference>
<comment type="similarity">
    <text evidence="5">In the C-terminal section; belongs to the protein kinase superfamily. Ser/Thr protein kinase family.</text>
</comment>
<keyword evidence="12" id="KW-0732">Signal</keyword>
<comment type="subcellular location">
    <subcellularLocation>
        <location evidence="1">Cell membrane</location>
        <topology evidence="1">Single-pass type I membrane protein</topology>
    </subcellularLocation>
</comment>
<evidence type="ECO:0000256" key="14">
    <source>
        <dbReference type="ARBA" id="ARBA00022777"/>
    </source>
</evidence>
<dbReference type="GO" id="GO:0047262">
    <property type="term" value="F:polygalacturonate 4-alpha-galacturonosyltransferase activity"/>
    <property type="evidence" value="ECO:0007669"/>
    <property type="project" value="InterPro"/>
</dbReference>
<comment type="pathway">
    <text evidence="2">Glycan metabolism; pectin biosynthesis.</text>
</comment>
<dbReference type="SMART" id="SM00220">
    <property type="entry name" value="S_TKc"/>
    <property type="match status" value="2"/>
</dbReference>
<name>A0A830CMI2_9LAMI</name>
<dbReference type="Pfam" id="PF25557">
    <property type="entry name" value="GAUT_1"/>
    <property type="match status" value="1"/>
</dbReference>
<dbReference type="GO" id="GO:0002229">
    <property type="term" value="P:defense response to oomycetes"/>
    <property type="evidence" value="ECO:0007669"/>
    <property type="project" value="UniProtKB-ARBA"/>
</dbReference>
<dbReference type="Pfam" id="PF07714">
    <property type="entry name" value="PK_Tyr_Ser-Thr"/>
    <property type="match status" value="1"/>
</dbReference>
<dbReference type="FunFam" id="2.60.120.430:FF:000003">
    <property type="entry name" value="FERONIA receptor-like kinase"/>
    <property type="match status" value="1"/>
</dbReference>
<dbReference type="GO" id="GO:0004674">
    <property type="term" value="F:protein serine/threonine kinase activity"/>
    <property type="evidence" value="ECO:0007669"/>
    <property type="project" value="UniProtKB-KW"/>
</dbReference>
<dbReference type="GO" id="GO:0005886">
    <property type="term" value="C:plasma membrane"/>
    <property type="evidence" value="ECO:0007669"/>
    <property type="project" value="UniProtKB-SubCell"/>
</dbReference>
<sequence>MQDANHVSLVRAKASYTSASQRERQMHTPLYDCPHCTNRQDQSNTSSTNHPDGKGIDILVTYSDPSGAVQVRSVKSKGLSASWLWKSPGDENHDQTKKSLIVRDPFQPKMSSGEDSSNSHMFGGDILQTQSEIVHPVKLKRQMLRRERRERRTADLIKQDKEIDNQMQEAAIDRAAELDTTITGKYGIWRKEYENPNSDSTVKLMRDQIIMAKAYATIAKAKNETVLYDSLIKHSTESQLAIGEATTDAELHPSVLDQAKAMGHILATAKDQLYDCISIARKLRVMLQASEANVNSLKKKSSFLIQLAAKTVPRPLHCIPLVLTTDYYLRNYEDKEFPNKEKLEDPSLYHYAIFSDNVLATSVVVNSTVLHAKDPERHVFHIVTDKLNFAAMKMWFLVNAPAGAEIQVQNVDDFTWLNSSYCPVMRQLESARMIEYYFKAHQSSSLTAGSDNLKYRNPKYLSMLNHLRFYLPEVYPKLDKILFLDDDIVVQKDLTPLWAVDLKGMVNGAVETCKESFHRFDKYLNFSNPKISSNFDPNACGWAFGMNIFDLREWRKRDITGIYHGWQNMNEDRTLWKLGTLPPGLITFYNLTYPLDRGWHVLGLGYDPALNQTEIDNAAVVHYNGNYKPWLDLAVAKYKSYWSRYVNFDNFYLQLFVTHKLAAADRISINCGSSAATLGGREWVGDDDVTNSSIFSIKGSSSSSSSSVVKKGGLTVAVDPVPYNTARVSRSQFTYTFHRLGSPGQKLIRLHFNPSSDTNSYNDDFFTVEAGPFTLLSNFSPSITARALSLTTVVKEFCLITTHENQPLNIIFSPLQQRQHSSSGSSSSYAFINGLEIISLPSTLSYCHGGDNNGVQVVGQKSIVHIDHTTALETIHRLNVKWDSVPLSSDDIRGIFGTWATVLKQKANNNNNITWTISVDVGFRYLVRLHFSELGIKIADTGHKDFVLLINHMIATTGADMLREDDDRRPLWYKNYMVMVQGHKREGKRDFSISLCSKDEFFEGHIPLEGFEIFKLSNHDNSLASPNPPLTPPTTTSKDSSCTKNIILSVLGRRNGIATLVIALFCLVNIIVHFLQQNWESQLTEEDLKPSNRAKRLCRYFSLAEIESATYNFNDAYVIGKGGFGKVYKGLIDNEQQIVALKRLKSDSNQGKREFWTEIEILSELRHVNLVSLIGYCNKQPEMIIVYEYMPRGTLADHLYKLARNNNNYKAFTFLSWKQRLNICIGAGRGLDYLHTGHGIIHRDVKTSNILLGENSVAKVSDFGLAKTESGSELQSLKGTFGYFDPDYYRTRILTTKSDVYSFGVVLLEVLCGRPAVEPLADEDKRSLSMWARDKINKGEVEQIVDPSLRGEISPDSLKAFVRVAERCLRDEPKKRPAMANVVIRLQFALKQQENAESLAPSSEITSVADFFPSNNGNAKSSAPNASDDDVASSAQQEKEKSVLPDEITTNVSNALLRSDKTSLSVPFSSSVQNVTSTPKEQIYSGIIDAGKRDGRKRVMHKLSRLLPWNAFSSTARPSKKKELFSVSAPMASRNTRNMALRVNNTFAETRMGESYELMPTPNLRIFSFAELKSATRNFNRDSVLGAGGFGMVYKGRIDEKPKSKRGGGSVIAVKRLSSESMQGFHEWQSEVNFLGRLSHPNLVKLLGYCRKYDELMLVYEYVQKGSLENHLFPRGSAVEALSWDIRLQILIGMARGMAFLHSLNSQVIYRDFKTANILLDESYNAKLSDFGLAKLGPTEYSHVTTRVMGTYGYAAPEYIATGHLYVKSDVYGFGVVLLEMLTGLRALDTRRPSGQQNLVDWIKPYLLKMNKLKTVIDSRLEGRYPTTTVSTIAQLARSCLESEPKNRPSMQEIVEVLERVDTPVERLSRQTKVQFSNQQINSPIEFERPLVELNTNRA</sequence>
<keyword evidence="11" id="KW-0812">Transmembrane</keyword>
<dbReference type="PANTHER" id="PTHR32116">
    <property type="entry name" value="GALACTURONOSYLTRANSFERASE 4-RELATED"/>
    <property type="match status" value="1"/>
</dbReference>
<evidence type="ECO:0000256" key="13">
    <source>
        <dbReference type="ARBA" id="ARBA00022741"/>
    </source>
</evidence>
<reference evidence="23" key="1">
    <citation type="submission" date="2020-07" db="EMBL/GenBank/DDBJ databases">
        <title>Ethylene signaling mediates host invasion by parasitic plants.</title>
        <authorList>
            <person name="Yoshida S."/>
        </authorList>
    </citation>
    <scope>NUCLEOTIDE SEQUENCE</scope>
    <source>
        <strain evidence="23">Okayama</strain>
    </source>
</reference>
<evidence type="ECO:0000256" key="18">
    <source>
        <dbReference type="ARBA" id="ARBA00023170"/>
    </source>
</evidence>
<gene>
    <name evidence="23" type="ORF">PHJA_002328800</name>
</gene>
<keyword evidence="13 20" id="KW-0547">Nucleotide-binding</keyword>
<feature type="compositionally biased region" description="Polar residues" evidence="21">
    <location>
        <begin position="1416"/>
        <end position="1425"/>
    </location>
</feature>
<evidence type="ECO:0000259" key="22">
    <source>
        <dbReference type="PROSITE" id="PS50011"/>
    </source>
</evidence>
<dbReference type="FunFam" id="1.10.510.10:FF:000051">
    <property type="entry name" value="Receptor-like serine/threonine-protein kinase ALE2"/>
    <property type="match status" value="1"/>
</dbReference>
<dbReference type="InterPro" id="IPR011009">
    <property type="entry name" value="Kinase-like_dom_sf"/>
</dbReference>
<dbReference type="Gene3D" id="3.30.200.20">
    <property type="entry name" value="Phosphorylase Kinase, domain 1"/>
    <property type="match status" value="2"/>
</dbReference>
<dbReference type="FunFam" id="3.30.200.20:FF:000039">
    <property type="entry name" value="receptor-like protein kinase FERONIA"/>
    <property type="match status" value="1"/>
</dbReference>